<dbReference type="Pfam" id="PF24796">
    <property type="entry name" value="WDR55"/>
    <property type="match status" value="1"/>
</dbReference>
<evidence type="ECO:0000256" key="2">
    <source>
        <dbReference type="ARBA" id="ARBA00022574"/>
    </source>
</evidence>
<comment type="caution">
    <text evidence="6">The sequence shown here is derived from an EMBL/GenBank/DDBJ whole genome shotgun (WGS) entry which is preliminary data.</text>
</comment>
<proteinExistence type="inferred from homology"/>
<organism evidence="6 7">
    <name type="scientific">Oedothorax gibbosus</name>
    <dbReference type="NCBI Taxonomy" id="931172"/>
    <lineage>
        <taxon>Eukaryota</taxon>
        <taxon>Metazoa</taxon>
        <taxon>Ecdysozoa</taxon>
        <taxon>Arthropoda</taxon>
        <taxon>Chelicerata</taxon>
        <taxon>Arachnida</taxon>
        <taxon>Araneae</taxon>
        <taxon>Araneomorphae</taxon>
        <taxon>Entelegynae</taxon>
        <taxon>Araneoidea</taxon>
        <taxon>Linyphiidae</taxon>
        <taxon>Erigoninae</taxon>
        <taxon>Oedothorax</taxon>
    </lineage>
</organism>
<dbReference type="InterPro" id="IPR015943">
    <property type="entry name" value="WD40/YVTN_repeat-like_dom_sf"/>
</dbReference>
<dbReference type="PANTHER" id="PTHR44019:SF20">
    <property type="entry name" value="WD REPEAT-CONTAINING PROTEIN 55"/>
    <property type="match status" value="1"/>
</dbReference>
<dbReference type="SMART" id="SM00320">
    <property type="entry name" value="WD40"/>
    <property type="match status" value="6"/>
</dbReference>
<accession>A0AAV6VR40</accession>
<dbReference type="PANTHER" id="PTHR44019">
    <property type="entry name" value="WD REPEAT-CONTAINING PROTEIN 55"/>
    <property type="match status" value="1"/>
</dbReference>
<dbReference type="Proteomes" id="UP000827092">
    <property type="component" value="Unassembled WGS sequence"/>
</dbReference>
<protein>
    <recommendedName>
        <fullName evidence="4">WD repeat-containing protein 55 homolog</fullName>
    </recommendedName>
</protein>
<feature type="compositionally biased region" description="Acidic residues" evidence="5">
    <location>
        <begin position="9"/>
        <end position="53"/>
    </location>
</feature>
<dbReference type="InterPro" id="IPR050505">
    <property type="entry name" value="WDR55/POC1"/>
</dbReference>
<dbReference type="Gene3D" id="2.130.10.10">
    <property type="entry name" value="YVTN repeat-like/Quinoprotein amine dehydrogenase"/>
    <property type="match status" value="2"/>
</dbReference>
<dbReference type="AlphaFoldDB" id="A0AAV6VR40"/>
<feature type="region of interest" description="Disordered" evidence="5">
    <location>
        <begin position="1"/>
        <end position="54"/>
    </location>
</feature>
<keyword evidence="7" id="KW-1185">Reference proteome</keyword>
<dbReference type="InterPro" id="IPR036322">
    <property type="entry name" value="WD40_repeat_dom_sf"/>
</dbReference>
<sequence>MSSPGEDSHLDEEEDILSEEASDDNEDNISLDDAGSDSDLDDDSLDSDIDEEGDHSKVVLTFNAPEEDNNEIDQNVEIPEPIKMDSQIADFCCHPKENIVAVGSIYGPVVLHRYATADTGNKEVITFDHHKKNCRTVRFSNSGEHLFTGANYQSIYVVDLQSNSIFREFIRPGGSPVYTILPIDDYIMASGEEDGEVVLWDFRMQAPIETFQDCEDYISSLTINSEKKILLATSGDGILTTYNVRAKKLVMQSEDFDCDLLCAGIFKKGQKVVVGAGDGSLNIFNWGEFGNISDRFPGHPQAVDSMVVLSDDVIVTGCEDGKIRAVQLFPNRFLGVLGSHNGFTVEKLSLTFDKSMVASASHDCIVKFWDLSGIESLKEEDVNL</sequence>
<evidence type="ECO:0000256" key="3">
    <source>
        <dbReference type="ARBA" id="ARBA00022737"/>
    </source>
</evidence>
<dbReference type="InterPro" id="IPR001680">
    <property type="entry name" value="WD40_rpt"/>
</dbReference>
<evidence type="ECO:0000313" key="6">
    <source>
        <dbReference type="EMBL" id="KAG8197966.1"/>
    </source>
</evidence>
<evidence type="ECO:0000313" key="7">
    <source>
        <dbReference type="Proteomes" id="UP000827092"/>
    </source>
</evidence>
<evidence type="ECO:0000256" key="5">
    <source>
        <dbReference type="SAM" id="MobiDB-lite"/>
    </source>
</evidence>
<dbReference type="EMBL" id="JAFNEN010000047">
    <property type="protein sequence ID" value="KAG8197966.1"/>
    <property type="molecule type" value="Genomic_DNA"/>
</dbReference>
<evidence type="ECO:0000256" key="4">
    <source>
        <dbReference type="ARBA" id="ARBA00023478"/>
    </source>
</evidence>
<reference evidence="6 7" key="1">
    <citation type="journal article" date="2022" name="Nat. Ecol. Evol.">
        <title>A masculinizing supergene underlies an exaggerated male reproductive morph in a spider.</title>
        <authorList>
            <person name="Hendrickx F."/>
            <person name="De Corte Z."/>
            <person name="Sonet G."/>
            <person name="Van Belleghem S.M."/>
            <person name="Kostlbacher S."/>
            <person name="Vangestel C."/>
        </authorList>
    </citation>
    <scope>NUCLEOTIDE SEQUENCE [LARGE SCALE GENOMIC DNA]</scope>
    <source>
        <strain evidence="6">W744_W776</strain>
    </source>
</reference>
<comment type="similarity">
    <text evidence="1">Belongs to the WD repeat WDR55 family.</text>
</comment>
<name>A0AAV6VR40_9ARAC</name>
<keyword evidence="3" id="KW-0677">Repeat</keyword>
<gene>
    <name evidence="6" type="ORF">JTE90_020341</name>
</gene>
<keyword evidence="2" id="KW-0853">WD repeat</keyword>
<dbReference type="SUPFAM" id="SSF50978">
    <property type="entry name" value="WD40 repeat-like"/>
    <property type="match status" value="1"/>
</dbReference>
<evidence type="ECO:0000256" key="1">
    <source>
        <dbReference type="ARBA" id="ARBA00007625"/>
    </source>
</evidence>